<evidence type="ECO:0000313" key="5">
    <source>
        <dbReference type="EMBL" id="TBL81700.1"/>
    </source>
</evidence>
<proteinExistence type="predicted"/>
<organism evidence="5 6">
    <name type="scientific">Paenibacillus thalictri</name>
    <dbReference type="NCBI Taxonomy" id="2527873"/>
    <lineage>
        <taxon>Bacteria</taxon>
        <taxon>Bacillati</taxon>
        <taxon>Bacillota</taxon>
        <taxon>Bacilli</taxon>
        <taxon>Bacillales</taxon>
        <taxon>Paenibacillaceae</taxon>
        <taxon>Paenibacillus</taxon>
    </lineage>
</organism>
<dbReference type="Gene3D" id="1.10.260.40">
    <property type="entry name" value="lambda repressor-like DNA-binding domains"/>
    <property type="match status" value="1"/>
</dbReference>
<keyword evidence="6" id="KW-1185">Reference proteome</keyword>
<dbReference type="RefSeq" id="WP_131011487.1">
    <property type="nucleotide sequence ID" value="NZ_SIRE01000002.1"/>
</dbReference>
<evidence type="ECO:0000256" key="3">
    <source>
        <dbReference type="ARBA" id="ARBA00023163"/>
    </source>
</evidence>
<evidence type="ECO:0000256" key="1">
    <source>
        <dbReference type="ARBA" id="ARBA00023015"/>
    </source>
</evidence>
<reference evidence="5 6" key="1">
    <citation type="submission" date="2019-02" db="EMBL/GenBank/DDBJ databases">
        <title>Paenibacillus sp. nov., isolated from surface-sterilized tissue of Thalictrum simplex L.</title>
        <authorList>
            <person name="Tuo L."/>
        </authorList>
    </citation>
    <scope>NUCLEOTIDE SEQUENCE [LARGE SCALE GENOMIC DNA]</scope>
    <source>
        <strain evidence="5 6">N2SHLJ1</strain>
    </source>
</reference>
<dbReference type="InterPro" id="IPR028082">
    <property type="entry name" value="Peripla_BP_I"/>
</dbReference>
<dbReference type="PANTHER" id="PTHR30146:SF109">
    <property type="entry name" value="HTH-TYPE TRANSCRIPTIONAL REGULATOR GALS"/>
    <property type="match status" value="1"/>
</dbReference>
<dbReference type="GO" id="GO:0000976">
    <property type="term" value="F:transcription cis-regulatory region binding"/>
    <property type="evidence" value="ECO:0007669"/>
    <property type="project" value="TreeGrafter"/>
</dbReference>
<dbReference type="InterPro" id="IPR046335">
    <property type="entry name" value="LacI/GalR-like_sensor"/>
</dbReference>
<protein>
    <submittedName>
        <fullName evidence="5">LacI family transcriptional regulator</fullName>
    </submittedName>
</protein>
<sequence>MSTFVCAHDNDFSAIAAGGIMGITIKEIAELCGVSQGTVDRALNHRPGISEKTKKKILAVASERNYRPDPVARSLARGRTMTIGVVLFDLYNRSFSQLMNAIEMSSREAGYYVHLMLTNKDPDNEKKCIEHLIHRKVDGIILFPINEGPEFDQYLRMLNIPIVTICNKVSDHWRYVGIDDRQAMKDAMDYVCRKGYERFIYVCPPLAYKGRTNIFTQEERFAGCLQGLRDNGITEQPIVIDTPAYVEALSGIDFRSAPKTAVVCSCDIYALEVMNHLKERGLRIPEDVGVIGFDNIDVLKYVAPRLTTVEYAVEQFGERAVRDIVGQIETGGSEHIPLLPYRIIAGSSI</sequence>
<dbReference type="SUPFAM" id="SSF53822">
    <property type="entry name" value="Periplasmic binding protein-like I"/>
    <property type="match status" value="1"/>
</dbReference>
<dbReference type="EMBL" id="SIRE01000002">
    <property type="protein sequence ID" value="TBL81700.1"/>
    <property type="molecule type" value="Genomic_DNA"/>
</dbReference>
<dbReference type="PANTHER" id="PTHR30146">
    <property type="entry name" value="LACI-RELATED TRANSCRIPTIONAL REPRESSOR"/>
    <property type="match status" value="1"/>
</dbReference>
<dbReference type="OrthoDB" id="1639518at2"/>
<dbReference type="CDD" id="cd01392">
    <property type="entry name" value="HTH_LacI"/>
    <property type="match status" value="1"/>
</dbReference>
<name>A0A4Q9DZW0_9BACL</name>
<comment type="caution">
    <text evidence="5">The sequence shown here is derived from an EMBL/GenBank/DDBJ whole genome shotgun (WGS) entry which is preliminary data.</text>
</comment>
<dbReference type="AlphaFoldDB" id="A0A4Q9DZW0"/>
<evidence type="ECO:0000313" key="6">
    <source>
        <dbReference type="Proteomes" id="UP000293142"/>
    </source>
</evidence>
<keyword evidence="3" id="KW-0804">Transcription</keyword>
<dbReference type="Proteomes" id="UP000293142">
    <property type="component" value="Unassembled WGS sequence"/>
</dbReference>
<dbReference type="CDD" id="cd06267">
    <property type="entry name" value="PBP1_LacI_sugar_binding-like"/>
    <property type="match status" value="1"/>
</dbReference>
<dbReference type="PROSITE" id="PS50932">
    <property type="entry name" value="HTH_LACI_2"/>
    <property type="match status" value="1"/>
</dbReference>
<dbReference type="InterPro" id="IPR010982">
    <property type="entry name" value="Lambda_DNA-bd_dom_sf"/>
</dbReference>
<dbReference type="SMART" id="SM00354">
    <property type="entry name" value="HTH_LACI"/>
    <property type="match status" value="1"/>
</dbReference>
<dbReference type="SUPFAM" id="SSF47413">
    <property type="entry name" value="lambda repressor-like DNA-binding domains"/>
    <property type="match status" value="1"/>
</dbReference>
<feature type="domain" description="HTH lacI-type" evidence="4">
    <location>
        <begin position="23"/>
        <end position="77"/>
    </location>
</feature>
<dbReference type="Pfam" id="PF00356">
    <property type="entry name" value="LacI"/>
    <property type="match status" value="1"/>
</dbReference>
<dbReference type="InterPro" id="IPR000843">
    <property type="entry name" value="HTH_LacI"/>
</dbReference>
<gene>
    <name evidence="5" type="ORF">EYB31_01500</name>
</gene>
<evidence type="ECO:0000259" key="4">
    <source>
        <dbReference type="PROSITE" id="PS50932"/>
    </source>
</evidence>
<evidence type="ECO:0000256" key="2">
    <source>
        <dbReference type="ARBA" id="ARBA00023125"/>
    </source>
</evidence>
<keyword evidence="2" id="KW-0238">DNA-binding</keyword>
<dbReference type="GO" id="GO:0003700">
    <property type="term" value="F:DNA-binding transcription factor activity"/>
    <property type="evidence" value="ECO:0007669"/>
    <property type="project" value="TreeGrafter"/>
</dbReference>
<accession>A0A4Q9DZW0</accession>
<dbReference type="Pfam" id="PF13377">
    <property type="entry name" value="Peripla_BP_3"/>
    <property type="match status" value="1"/>
</dbReference>
<dbReference type="Gene3D" id="3.40.50.2300">
    <property type="match status" value="2"/>
</dbReference>
<keyword evidence="1" id="KW-0805">Transcription regulation</keyword>